<feature type="signal peptide" evidence="1">
    <location>
        <begin position="1"/>
        <end position="18"/>
    </location>
</feature>
<evidence type="ECO:0000313" key="2">
    <source>
        <dbReference type="EMBL" id="BDD00776.1"/>
    </source>
</evidence>
<keyword evidence="2" id="KW-0614">Plasmid</keyword>
<evidence type="ECO:0000313" key="3">
    <source>
        <dbReference type="Proteomes" id="UP001354989"/>
    </source>
</evidence>
<keyword evidence="3" id="KW-1185">Reference proteome</keyword>
<dbReference type="RefSeq" id="WP_338398571.1">
    <property type="nucleotide sequence ID" value="NZ_AP025293.1"/>
</dbReference>
<name>A0ABM7VIH1_9BACT</name>
<dbReference type="PROSITE" id="PS51257">
    <property type="entry name" value="PROKAR_LIPOPROTEIN"/>
    <property type="match status" value="1"/>
</dbReference>
<keyword evidence="1" id="KW-0732">Signal</keyword>
<evidence type="ECO:0000256" key="1">
    <source>
        <dbReference type="SAM" id="SignalP"/>
    </source>
</evidence>
<proteinExistence type="predicted"/>
<dbReference type="EMBL" id="AP025293">
    <property type="protein sequence ID" value="BDD00776.1"/>
    <property type="molecule type" value="Genomic_DNA"/>
</dbReference>
<sequence>MKNNLIICLLALFAFSCAGNYKPMGGSRLPAIHEGEGFKYSIVPNQLNYRNGKKYGKKMMKSNLDAVAVTIENTGDTPLIFGQDIAVQSNGIIIPTHEAEYVYSSIKQKPATHLFYLLLTILELNVQDGTGQTTDSYPIGVVIGPGLAIGNMAVASTANRALNEELVAFDLKNKIVQPGQTIGGYIYTDKSFTLNLTLKRINQGTKK</sequence>
<gene>
    <name evidence="2" type="ORF">PEPS_30560</name>
</gene>
<reference evidence="2 3" key="1">
    <citation type="submission" date="2021-12" db="EMBL/GenBank/DDBJ databases">
        <title>Genome sequencing of bacteria with rrn-lacking chromosome and rrn-plasmid.</title>
        <authorList>
            <person name="Anda M."/>
            <person name="Iwasaki W."/>
        </authorList>
    </citation>
    <scope>NUCLEOTIDE SEQUENCE [LARGE SCALE GENOMIC DNA]</scope>
    <source>
        <strain evidence="2 3">NBRC 101262</strain>
        <plasmid evidence="2 3">pPP1</plasmid>
    </source>
</reference>
<dbReference type="Proteomes" id="UP001354989">
    <property type="component" value="Plasmid pPP1"/>
</dbReference>
<feature type="chain" id="PRO_5046372688" evidence="1">
    <location>
        <begin position="19"/>
        <end position="207"/>
    </location>
</feature>
<protein>
    <submittedName>
        <fullName evidence="2">Uncharacterized protein</fullName>
    </submittedName>
</protein>
<accession>A0ABM7VIH1</accession>
<organism evidence="2 3">
    <name type="scientific">Persicobacter psychrovividus</name>
    <dbReference type="NCBI Taxonomy" id="387638"/>
    <lineage>
        <taxon>Bacteria</taxon>
        <taxon>Pseudomonadati</taxon>
        <taxon>Bacteroidota</taxon>
        <taxon>Cytophagia</taxon>
        <taxon>Cytophagales</taxon>
        <taxon>Persicobacteraceae</taxon>
        <taxon>Persicobacter</taxon>
    </lineage>
</organism>
<geneLocation type="plasmid" evidence="2 3">
    <name>pPP1</name>
</geneLocation>